<dbReference type="Proteomes" id="UP000276345">
    <property type="component" value="Chromosome"/>
</dbReference>
<dbReference type="PANTHER" id="PTHR35564:SF3">
    <property type="entry name" value="TYPE VI SECRETION SYSTEM BASEPLATE SUBUNIT TSSG"/>
    <property type="match status" value="1"/>
</dbReference>
<sequence>MSPLKAGSCAGWRLIPVSKPGWGERNPKNKTAGYVPGRSGDSASILLSGTHVPDRSGKFLLRIGNLSMSRYLSFFAAEEHHAALTMFIAFLLRDQFAWDLRLDLAPAQAQGMKLGDSRRACIGRTAFIGEPKMPPSVTLHIRD</sequence>
<name>A0A3S4G0V0_SALET</name>
<dbReference type="InterPro" id="IPR010732">
    <property type="entry name" value="T6SS_TssG-like"/>
</dbReference>
<dbReference type="EMBL" id="LR134142">
    <property type="protein sequence ID" value="VEA03392.1"/>
    <property type="molecule type" value="Genomic_DNA"/>
</dbReference>
<dbReference type="AlphaFoldDB" id="A0A3S4G0V0"/>
<proteinExistence type="predicted"/>
<accession>A0A3S4G0V0</accession>
<reference evidence="1 2" key="1">
    <citation type="submission" date="2018-12" db="EMBL/GenBank/DDBJ databases">
        <authorList>
            <consortium name="Pathogen Informatics"/>
        </authorList>
    </citation>
    <scope>NUCLEOTIDE SEQUENCE [LARGE SCALE GENOMIC DNA]</scope>
    <source>
        <strain evidence="1 2">NCTC7406</strain>
    </source>
</reference>
<dbReference type="Pfam" id="PF06996">
    <property type="entry name" value="T6SS_TssG"/>
    <property type="match status" value="1"/>
</dbReference>
<organism evidence="1 2">
    <name type="scientific">Salmonella enterica subsp. enterica serovar Sanjuan</name>
    <dbReference type="NCBI Taxonomy" id="1160765"/>
    <lineage>
        <taxon>Bacteria</taxon>
        <taxon>Pseudomonadati</taxon>
        <taxon>Pseudomonadota</taxon>
        <taxon>Gammaproteobacteria</taxon>
        <taxon>Enterobacterales</taxon>
        <taxon>Enterobacteriaceae</taxon>
        <taxon>Salmonella</taxon>
    </lineage>
</organism>
<evidence type="ECO:0000313" key="2">
    <source>
        <dbReference type="Proteomes" id="UP000276345"/>
    </source>
</evidence>
<evidence type="ECO:0000313" key="1">
    <source>
        <dbReference type="EMBL" id="VEA03392.1"/>
    </source>
</evidence>
<protein>
    <submittedName>
        <fullName evidence="1">Type VI secretion protein</fullName>
    </submittedName>
</protein>
<dbReference type="PANTHER" id="PTHR35564">
    <property type="match status" value="1"/>
</dbReference>
<gene>
    <name evidence="1" type="ORF">NCTC7406_00841</name>
</gene>